<dbReference type="OrthoDB" id="1632193at2"/>
<dbReference type="STRING" id="592028.GCWU000321_01357"/>
<dbReference type="Gene3D" id="3.40.50.10400">
    <property type="entry name" value="Hypothetical protein PA1492"/>
    <property type="match status" value="1"/>
</dbReference>
<dbReference type="InterPro" id="IPR025518">
    <property type="entry name" value="DUF4406"/>
</dbReference>
<dbReference type="HOGENOM" id="CLU_153287_0_0_9"/>
<name>C9LP78_9FIRM</name>
<dbReference type="Pfam" id="PF14359">
    <property type="entry name" value="DUF4406"/>
    <property type="match status" value="1"/>
</dbReference>
<evidence type="ECO:0008006" key="3">
    <source>
        <dbReference type="Google" id="ProtNLM"/>
    </source>
</evidence>
<gene>
    <name evidence="1" type="ORF">GCWU000321_01357</name>
</gene>
<accession>C9LP78</accession>
<dbReference type="AlphaFoldDB" id="C9LP78"/>
<protein>
    <recommendedName>
        <fullName evidence="3">DUF4406 domain-containing protein</fullName>
    </recommendedName>
</protein>
<comment type="caution">
    <text evidence="1">The sequence shown here is derived from an EMBL/GenBank/DDBJ whole genome shotgun (WGS) entry which is preliminary data.</text>
</comment>
<evidence type="ECO:0000313" key="2">
    <source>
        <dbReference type="Proteomes" id="UP000004736"/>
    </source>
</evidence>
<dbReference type="GeneID" id="78277958"/>
<dbReference type="SUPFAM" id="SSF52309">
    <property type="entry name" value="N-(deoxy)ribosyltransferase-like"/>
    <property type="match status" value="1"/>
</dbReference>
<reference evidence="1" key="1">
    <citation type="submission" date="2009-09" db="EMBL/GenBank/DDBJ databases">
        <authorList>
            <person name="Weinstock G."/>
            <person name="Sodergren E."/>
            <person name="Clifton S."/>
            <person name="Fulton L."/>
            <person name="Fulton B."/>
            <person name="Courtney L."/>
            <person name="Fronick C."/>
            <person name="Harrison M."/>
            <person name="Strong C."/>
            <person name="Farmer C."/>
            <person name="Delahaunty K."/>
            <person name="Markovic C."/>
            <person name="Hall O."/>
            <person name="Minx P."/>
            <person name="Tomlinson C."/>
            <person name="Mitreva M."/>
            <person name="Nelson J."/>
            <person name="Hou S."/>
            <person name="Wollam A."/>
            <person name="Pepin K.H."/>
            <person name="Johnson M."/>
            <person name="Bhonagiri V."/>
            <person name="Nash W.E."/>
            <person name="Warren W."/>
            <person name="Chinwalla A."/>
            <person name="Mardis E.R."/>
            <person name="Wilson R.K."/>
        </authorList>
    </citation>
    <scope>NUCLEOTIDE SEQUENCE [LARGE SCALE GENOMIC DNA]</scope>
    <source>
        <strain evidence="1">DSM 15470</strain>
    </source>
</reference>
<organism evidence="1 2">
    <name type="scientific">Dialister invisus DSM 15470</name>
    <dbReference type="NCBI Taxonomy" id="592028"/>
    <lineage>
        <taxon>Bacteria</taxon>
        <taxon>Bacillati</taxon>
        <taxon>Bacillota</taxon>
        <taxon>Negativicutes</taxon>
        <taxon>Veillonellales</taxon>
        <taxon>Veillonellaceae</taxon>
        <taxon>Dialister</taxon>
    </lineage>
</organism>
<dbReference type="Proteomes" id="UP000004736">
    <property type="component" value="Unassembled WGS sequence"/>
</dbReference>
<sequence length="118" mass="13229">MNPIMQPIINKYVVLYVAHPFGGDLDNVSRAEIQLSKLQKLLPRHTLVSPIHNWGYLDYEMTNQVAAISDCVNLLLRCDALVLTGLWNDSAGCRAEYIAAKVKGLPIFTFDGDDLQRI</sequence>
<dbReference type="EMBL" id="ACIM02000001">
    <property type="protein sequence ID" value="EEW97364.1"/>
    <property type="molecule type" value="Genomic_DNA"/>
</dbReference>
<proteinExistence type="predicted"/>
<dbReference type="RefSeq" id="WP_007070297.1">
    <property type="nucleotide sequence ID" value="NZ_GG698602.1"/>
</dbReference>
<dbReference type="eggNOG" id="ENOG5033M67">
    <property type="taxonomic scope" value="Bacteria"/>
</dbReference>
<keyword evidence="2" id="KW-1185">Reference proteome</keyword>
<evidence type="ECO:0000313" key="1">
    <source>
        <dbReference type="EMBL" id="EEW97364.1"/>
    </source>
</evidence>